<evidence type="ECO:0000256" key="5">
    <source>
        <dbReference type="ARBA" id="ARBA00023125"/>
    </source>
</evidence>
<evidence type="ECO:0000256" key="2">
    <source>
        <dbReference type="ARBA" id="ARBA00022737"/>
    </source>
</evidence>
<feature type="domain" description="C3H1-type" evidence="8">
    <location>
        <begin position="170"/>
        <end position="198"/>
    </location>
</feature>
<dbReference type="AlphaFoldDB" id="A0AAV1BXA9"/>
<reference evidence="9" key="1">
    <citation type="submission" date="2023-03" db="EMBL/GenBank/DDBJ databases">
        <authorList>
            <person name="Julca I."/>
        </authorList>
    </citation>
    <scope>NUCLEOTIDE SEQUENCE</scope>
</reference>
<dbReference type="Pfam" id="PF00642">
    <property type="entry name" value="zf-CCCH"/>
    <property type="match status" value="6"/>
</dbReference>
<evidence type="ECO:0000256" key="7">
    <source>
        <dbReference type="SAM" id="MobiDB-lite"/>
    </source>
</evidence>
<feature type="zinc finger region" description="C3H1-type" evidence="6">
    <location>
        <begin position="258"/>
        <end position="286"/>
    </location>
</feature>
<evidence type="ECO:0000313" key="9">
    <source>
        <dbReference type="EMBL" id="CAI9087970.1"/>
    </source>
</evidence>
<proteinExistence type="predicted"/>
<dbReference type="SMART" id="SM00356">
    <property type="entry name" value="ZnF_C3H1"/>
    <property type="match status" value="6"/>
</dbReference>
<feature type="region of interest" description="Disordered" evidence="7">
    <location>
        <begin position="1"/>
        <end position="20"/>
    </location>
</feature>
<dbReference type="FunFam" id="4.10.1000.10:FF:000033">
    <property type="entry name" value="zinc finger CCCH domain-containing protein 37"/>
    <property type="match status" value="1"/>
</dbReference>
<keyword evidence="4 6" id="KW-0862">Zinc</keyword>
<evidence type="ECO:0000256" key="3">
    <source>
        <dbReference type="ARBA" id="ARBA00022771"/>
    </source>
</evidence>
<organism evidence="9 10">
    <name type="scientific">Oldenlandia corymbosa var. corymbosa</name>
    <dbReference type="NCBI Taxonomy" id="529605"/>
    <lineage>
        <taxon>Eukaryota</taxon>
        <taxon>Viridiplantae</taxon>
        <taxon>Streptophyta</taxon>
        <taxon>Embryophyta</taxon>
        <taxon>Tracheophyta</taxon>
        <taxon>Spermatophyta</taxon>
        <taxon>Magnoliopsida</taxon>
        <taxon>eudicotyledons</taxon>
        <taxon>Gunneridae</taxon>
        <taxon>Pentapetalae</taxon>
        <taxon>asterids</taxon>
        <taxon>lamiids</taxon>
        <taxon>Gentianales</taxon>
        <taxon>Rubiaceae</taxon>
        <taxon>Rubioideae</taxon>
        <taxon>Spermacoceae</taxon>
        <taxon>Hedyotis-Oldenlandia complex</taxon>
        <taxon>Oldenlandia</taxon>
    </lineage>
</organism>
<keyword evidence="2" id="KW-0677">Repeat</keyword>
<gene>
    <name evidence="9" type="ORF">OLC1_LOCUS663</name>
</gene>
<keyword evidence="5" id="KW-0238">DNA-binding</keyword>
<feature type="domain" description="C3H1-type" evidence="8">
    <location>
        <begin position="467"/>
        <end position="495"/>
    </location>
</feature>
<keyword evidence="10" id="KW-1185">Reference proteome</keyword>
<dbReference type="InterPro" id="IPR000571">
    <property type="entry name" value="Znf_CCCH"/>
</dbReference>
<keyword evidence="1 6" id="KW-0479">Metal-binding</keyword>
<feature type="domain" description="C3H1-type" evidence="8">
    <location>
        <begin position="328"/>
        <end position="356"/>
    </location>
</feature>
<accession>A0AAV1BXA9</accession>
<feature type="zinc finger region" description="C3H1-type" evidence="6">
    <location>
        <begin position="467"/>
        <end position="495"/>
    </location>
</feature>
<dbReference type="InterPro" id="IPR050974">
    <property type="entry name" value="Plant_ZF_CCCH"/>
</dbReference>
<dbReference type="GO" id="GO:0003677">
    <property type="term" value="F:DNA binding"/>
    <property type="evidence" value="ECO:0007669"/>
    <property type="project" value="UniProtKB-KW"/>
</dbReference>
<feature type="zinc finger region" description="C3H1-type" evidence="6">
    <location>
        <begin position="170"/>
        <end position="198"/>
    </location>
</feature>
<dbReference type="GO" id="GO:0003729">
    <property type="term" value="F:mRNA binding"/>
    <property type="evidence" value="ECO:0007669"/>
    <property type="project" value="TreeGrafter"/>
</dbReference>
<dbReference type="Gene3D" id="2.30.30.1190">
    <property type="match status" value="2"/>
</dbReference>
<dbReference type="InterPro" id="IPR036855">
    <property type="entry name" value="Znf_CCCH_sf"/>
</dbReference>
<dbReference type="PROSITE" id="PS50103">
    <property type="entry name" value="ZF_C3H1"/>
    <property type="match status" value="6"/>
</dbReference>
<feature type="zinc finger region" description="C3H1-type" evidence="6">
    <location>
        <begin position="328"/>
        <end position="356"/>
    </location>
</feature>
<feature type="domain" description="C3H1-type" evidence="8">
    <location>
        <begin position="258"/>
        <end position="286"/>
    </location>
</feature>
<dbReference type="EMBL" id="OX459118">
    <property type="protein sequence ID" value="CAI9087970.1"/>
    <property type="molecule type" value="Genomic_DNA"/>
</dbReference>
<dbReference type="SUPFAM" id="SSF90229">
    <property type="entry name" value="CCCH zinc finger"/>
    <property type="match status" value="6"/>
</dbReference>
<evidence type="ECO:0000256" key="1">
    <source>
        <dbReference type="ARBA" id="ARBA00022723"/>
    </source>
</evidence>
<feature type="domain" description="C3H1-type" evidence="8">
    <location>
        <begin position="221"/>
        <end position="249"/>
    </location>
</feature>
<dbReference type="PANTHER" id="PTHR12506">
    <property type="entry name" value="PROTEIN PHOSPHATASE RELATED"/>
    <property type="match status" value="1"/>
</dbReference>
<evidence type="ECO:0000256" key="6">
    <source>
        <dbReference type="PROSITE-ProRule" id="PRU00723"/>
    </source>
</evidence>
<evidence type="ECO:0000259" key="8">
    <source>
        <dbReference type="PROSITE" id="PS50103"/>
    </source>
</evidence>
<protein>
    <submittedName>
        <fullName evidence="9">OLC1v1022189C1</fullName>
    </submittedName>
</protein>
<keyword evidence="3 6" id="KW-0863">Zinc-finger</keyword>
<name>A0AAV1BXA9_OLDCO</name>
<feature type="zinc finger region" description="C3H1-type" evidence="6">
    <location>
        <begin position="412"/>
        <end position="440"/>
    </location>
</feature>
<dbReference type="GO" id="GO:0008270">
    <property type="term" value="F:zinc ion binding"/>
    <property type="evidence" value="ECO:0007669"/>
    <property type="project" value="UniProtKB-KW"/>
</dbReference>
<evidence type="ECO:0000256" key="4">
    <source>
        <dbReference type="ARBA" id="ARBA00022833"/>
    </source>
</evidence>
<evidence type="ECO:0000313" key="10">
    <source>
        <dbReference type="Proteomes" id="UP001161247"/>
    </source>
</evidence>
<sequence length="517" mass="56212">MYGFNFNRSTSTTVSPGGGTAGVGVRSLAAGDFYLNSVSPTFLQSYSSRLLSSSAMLLTGAADDDNYSAAASKIPDLNFPSPEAAAATRHRSTSSWPGLSGVDSVAALGSSATEQLLANLKRSSSESLYHQTLFGAHNTLGQTEAWFSTNHLVKRPRFDGSSGLPIYPQRPGEKDCAHYMLTRTCKFGDSCKFDHPIWVPEGGIPDWQEVQVSSTELFPQRPGEPDCPFFLKTQKCKFGTKCKFNHPKKINLATLPERPTEPPCAFYMKTGICKFGAVCKFHHPKDIQLPGAIQENNNSDLRYNNGTNGDLKPITPALMHNTKGLPIRLGEVDCPFYLKTGSCKYGQTCRFNHPDRNSINPPAAAVDAAIIASPAQHLSIGFVNPAASILQNFAPRLTQTTLELAAAVYPQRPGELECDFFMKTGECKFGQRCRFHHPIDRTAPTMASALKEIQLQQNLNLTGLPRREGAIRCPYYMKTGTCKYGRGCRFDHPPPGEVMASMATTTRGASTSSSSGG</sequence>
<dbReference type="PANTHER" id="PTHR12506:SF82">
    <property type="entry name" value="ZINC FINGER CCCH DOMAIN-CONTAINING PROTEIN 64-RELATED"/>
    <property type="match status" value="1"/>
</dbReference>
<feature type="domain" description="C3H1-type" evidence="8">
    <location>
        <begin position="412"/>
        <end position="440"/>
    </location>
</feature>
<dbReference type="Proteomes" id="UP001161247">
    <property type="component" value="Chromosome 1"/>
</dbReference>
<feature type="zinc finger region" description="C3H1-type" evidence="6">
    <location>
        <begin position="221"/>
        <end position="249"/>
    </location>
</feature>
<dbReference type="Gene3D" id="4.10.1000.10">
    <property type="entry name" value="Zinc finger, CCCH-type"/>
    <property type="match status" value="2"/>
</dbReference>